<organism evidence="1 2">
    <name type="scientific">Corynespora cassiicola Philippines</name>
    <dbReference type="NCBI Taxonomy" id="1448308"/>
    <lineage>
        <taxon>Eukaryota</taxon>
        <taxon>Fungi</taxon>
        <taxon>Dikarya</taxon>
        <taxon>Ascomycota</taxon>
        <taxon>Pezizomycotina</taxon>
        <taxon>Dothideomycetes</taxon>
        <taxon>Pleosporomycetidae</taxon>
        <taxon>Pleosporales</taxon>
        <taxon>Corynesporascaceae</taxon>
        <taxon>Corynespora</taxon>
    </lineage>
</organism>
<dbReference type="AlphaFoldDB" id="A0A2T2P829"/>
<name>A0A2T2P829_CORCC</name>
<reference evidence="1 2" key="1">
    <citation type="journal article" date="2018" name="Front. Microbiol.">
        <title>Genome-Wide Analysis of Corynespora cassiicola Leaf Fall Disease Putative Effectors.</title>
        <authorList>
            <person name="Lopez D."/>
            <person name="Ribeiro S."/>
            <person name="Label P."/>
            <person name="Fumanal B."/>
            <person name="Venisse J.S."/>
            <person name="Kohler A."/>
            <person name="de Oliveira R.R."/>
            <person name="Labutti K."/>
            <person name="Lipzen A."/>
            <person name="Lail K."/>
            <person name="Bauer D."/>
            <person name="Ohm R.A."/>
            <person name="Barry K.W."/>
            <person name="Spatafora J."/>
            <person name="Grigoriev I.V."/>
            <person name="Martin F.M."/>
            <person name="Pujade-Renaud V."/>
        </authorList>
    </citation>
    <scope>NUCLEOTIDE SEQUENCE [LARGE SCALE GENOMIC DNA]</scope>
    <source>
        <strain evidence="1 2">Philippines</strain>
    </source>
</reference>
<dbReference type="STRING" id="1448308.A0A2T2P829"/>
<dbReference type="Proteomes" id="UP000240883">
    <property type="component" value="Unassembled WGS sequence"/>
</dbReference>
<proteinExistence type="predicted"/>
<accession>A0A2T2P829</accession>
<sequence length="70" mass="7945">NVLIVAVLGQPTSWSNTKRVMDSLKKIYKPIFSHRKICAGRSNKIQYSVFCGQIHIRSTRIVLPSFQGVK</sequence>
<gene>
    <name evidence="1" type="ORF">BS50DRAFT_479251</name>
</gene>
<feature type="non-terminal residue" evidence="1">
    <location>
        <position position="1"/>
    </location>
</feature>
<evidence type="ECO:0000313" key="1">
    <source>
        <dbReference type="EMBL" id="PSN73799.1"/>
    </source>
</evidence>
<protein>
    <submittedName>
        <fullName evidence="1">Uncharacterized protein</fullName>
    </submittedName>
</protein>
<keyword evidence="2" id="KW-1185">Reference proteome</keyword>
<dbReference type="EMBL" id="KZ678128">
    <property type="protein sequence ID" value="PSN73799.1"/>
    <property type="molecule type" value="Genomic_DNA"/>
</dbReference>
<evidence type="ECO:0000313" key="2">
    <source>
        <dbReference type="Proteomes" id="UP000240883"/>
    </source>
</evidence>
<dbReference type="OrthoDB" id="5607at2759"/>